<feature type="compositionally biased region" description="Basic and acidic residues" evidence="1">
    <location>
        <begin position="423"/>
        <end position="436"/>
    </location>
</feature>
<dbReference type="RefSeq" id="XP_062774983.1">
    <property type="nucleotide sequence ID" value="XM_062918932.1"/>
</dbReference>
<proteinExistence type="predicted"/>
<feature type="compositionally biased region" description="Basic and acidic residues" evidence="1">
    <location>
        <begin position="468"/>
        <end position="484"/>
    </location>
</feature>
<name>A0AAX4I3B1_9PEZI</name>
<protein>
    <submittedName>
        <fullName evidence="2">Uncharacterized protein</fullName>
    </submittedName>
</protein>
<evidence type="ECO:0000313" key="3">
    <source>
        <dbReference type="Proteomes" id="UP001322277"/>
    </source>
</evidence>
<evidence type="ECO:0000256" key="1">
    <source>
        <dbReference type="SAM" id="MobiDB-lite"/>
    </source>
</evidence>
<dbReference type="Proteomes" id="UP001322277">
    <property type="component" value="Chromosome 2"/>
</dbReference>
<feature type="compositionally biased region" description="Basic residues" evidence="1">
    <location>
        <begin position="437"/>
        <end position="449"/>
    </location>
</feature>
<gene>
    <name evidence="2" type="ORF">CDEST_02773</name>
</gene>
<reference evidence="3" key="1">
    <citation type="journal article" date="2023" name="bioRxiv">
        <title>Complete genome of the Medicago anthracnose fungus, Colletotrichum destructivum, reveals a mini-chromosome-like region within a core chromosome.</title>
        <authorList>
            <person name="Lapalu N."/>
            <person name="Simon A."/>
            <person name="Lu A."/>
            <person name="Plaumann P.-L."/>
            <person name="Amselem J."/>
            <person name="Pigne S."/>
            <person name="Auger A."/>
            <person name="Koch C."/>
            <person name="Dallery J.-F."/>
            <person name="O'Connell R.J."/>
        </authorList>
    </citation>
    <scope>NUCLEOTIDE SEQUENCE [LARGE SCALE GENOMIC DNA]</scope>
    <source>
        <strain evidence="3">CBS 520.97</strain>
    </source>
</reference>
<feature type="compositionally biased region" description="Basic and acidic residues" evidence="1">
    <location>
        <begin position="1"/>
        <end position="18"/>
    </location>
</feature>
<keyword evidence="3" id="KW-1185">Reference proteome</keyword>
<feature type="region of interest" description="Disordered" evidence="1">
    <location>
        <begin position="423"/>
        <end position="502"/>
    </location>
</feature>
<dbReference type="EMBL" id="CP137306">
    <property type="protein sequence ID" value="WQF77759.1"/>
    <property type="molecule type" value="Genomic_DNA"/>
</dbReference>
<dbReference type="AlphaFoldDB" id="A0AAX4I3B1"/>
<dbReference type="KEGG" id="cdet:87939276"/>
<feature type="region of interest" description="Disordered" evidence="1">
    <location>
        <begin position="1"/>
        <end position="48"/>
    </location>
</feature>
<accession>A0AAX4I3B1</accession>
<evidence type="ECO:0000313" key="2">
    <source>
        <dbReference type="EMBL" id="WQF77759.1"/>
    </source>
</evidence>
<organism evidence="2 3">
    <name type="scientific">Colletotrichum destructivum</name>
    <dbReference type="NCBI Taxonomy" id="34406"/>
    <lineage>
        <taxon>Eukaryota</taxon>
        <taxon>Fungi</taxon>
        <taxon>Dikarya</taxon>
        <taxon>Ascomycota</taxon>
        <taxon>Pezizomycotina</taxon>
        <taxon>Sordariomycetes</taxon>
        <taxon>Hypocreomycetidae</taxon>
        <taxon>Glomerellales</taxon>
        <taxon>Glomerellaceae</taxon>
        <taxon>Colletotrichum</taxon>
        <taxon>Colletotrichum destructivum species complex</taxon>
    </lineage>
</organism>
<dbReference type="GeneID" id="87939276"/>
<sequence>MTTQEEMDHREQPNETERKQRHPACDNVSSHQNHRLHGSIQTASEPPLPLDTLDTRILDPVTYDNVRAHLPNRNAHGRRRFATTRDQPNGAQWAVFDRHESITLWADDWGRCWEKGSKGPAQRSDMVPVPIWWRRTGSYTDAYIKENARYVLYWTLDGNLRIRQSLREGVSASTHYFFGYFPRRGHTDLWFAPRSAPSFSRFFCFDGEIVAPKSHIHTRRQSESERDTRHDCIRHAVRQGLDSNRDLGTEDCQLERGRAEPTRPLSEKIKSLLSLIETASLDFRQLVEREVADLKLNVGEGDTKRTHSGAGQRVTNIPGSRGSVLSARDVSVRLRANYTTRLCKNQVIRERTKNGLFDSRNCDELVPELYLVKCHVRPSVSIVTDEHLEVEVEIVEVCRSPGTAQSQGAGPAFARDERRHEVAGNVHEVNRHPETRRQRHSKPGQRQKLHNAQSESELEEPLKNAGRSQDKRDQEQRRHDDRRSPHGRSAPKHDKRNETVSVTGQCLPTTFVKGFRAQAHGNYRGRSGLETDNNVHTWQSEVEASPQQQEEAFSWEMRQIALAALEGCVLRKA</sequence>